<dbReference type="Proteomes" id="UP001151760">
    <property type="component" value="Unassembled WGS sequence"/>
</dbReference>
<name>A0ABQ5HSX3_9ASTR</name>
<comment type="caution">
    <text evidence="1">The sequence shown here is derived from an EMBL/GenBank/DDBJ whole genome shotgun (WGS) entry which is preliminary data.</text>
</comment>
<organism evidence="1 2">
    <name type="scientific">Tanacetum coccineum</name>
    <dbReference type="NCBI Taxonomy" id="301880"/>
    <lineage>
        <taxon>Eukaryota</taxon>
        <taxon>Viridiplantae</taxon>
        <taxon>Streptophyta</taxon>
        <taxon>Embryophyta</taxon>
        <taxon>Tracheophyta</taxon>
        <taxon>Spermatophyta</taxon>
        <taxon>Magnoliopsida</taxon>
        <taxon>eudicotyledons</taxon>
        <taxon>Gunneridae</taxon>
        <taxon>Pentapetalae</taxon>
        <taxon>asterids</taxon>
        <taxon>campanulids</taxon>
        <taxon>Asterales</taxon>
        <taxon>Asteraceae</taxon>
        <taxon>Asteroideae</taxon>
        <taxon>Anthemideae</taxon>
        <taxon>Anthemidinae</taxon>
        <taxon>Tanacetum</taxon>
    </lineage>
</organism>
<evidence type="ECO:0000313" key="1">
    <source>
        <dbReference type="EMBL" id="GJT90420.1"/>
    </source>
</evidence>
<sequence length="160" mass="17757">MYCSMVSAIASASSSSEYSCSFVDRTPCHALPETKDKQSVGFALKKDGKFLHEKSNRKTKILVTVPGNQYAVSNGSGYAVLISLDEYAVLDKKLDMPYPMEVDTPYSIDDQNSLEVGLIRRIQVAFWGFLGVGTTFDIFQNIILIPYLEYGVLSPLDMAY</sequence>
<reference evidence="1" key="1">
    <citation type="journal article" date="2022" name="Int. J. Mol. Sci.">
        <title>Draft Genome of Tanacetum Coccineum: Genomic Comparison of Closely Related Tanacetum-Family Plants.</title>
        <authorList>
            <person name="Yamashiro T."/>
            <person name="Shiraishi A."/>
            <person name="Nakayama K."/>
            <person name="Satake H."/>
        </authorList>
    </citation>
    <scope>NUCLEOTIDE SEQUENCE</scope>
</reference>
<protein>
    <submittedName>
        <fullName evidence="1">Uncharacterized protein</fullName>
    </submittedName>
</protein>
<gene>
    <name evidence="1" type="ORF">Tco_1079265</name>
</gene>
<evidence type="ECO:0000313" key="2">
    <source>
        <dbReference type="Proteomes" id="UP001151760"/>
    </source>
</evidence>
<reference evidence="1" key="2">
    <citation type="submission" date="2022-01" db="EMBL/GenBank/DDBJ databases">
        <authorList>
            <person name="Yamashiro T."/>
            <person name="Shiraishi A."/>
            <person name="Satake H."/>
            <person name="Nakayama K."/>
        </authorList>
    </citation>
    <scope>NUCLEOTIDE SEQUENCE</scope>
</reference>
<accession>A0ABQ5HSX3</accession>
<proteinExistence type="predicted"/>
<dbReference type="EMBL" id="BQNB010019918">
    <property type="protein sequence ID" value="GJT90420.1"/>
    <property type="molecule type" value="Genomic_DNA"/>
</dbReference>
<keyword evidence="2" id="KW-1185">Reference proteome</keyword>